<evidence type="ECO:0000313" key="1">
    <source>
        <dbReference type="EMBL" id="KAL3265222.1"/>
    </source>
</evidence>
<evidence type="ECO:0000313" key="2">
    <source>
        <dbReference type="Proteomes" id="UP001516400"/>
    </source>
</evidence>
<gene>
    <name evidence="1" type="ORF">HHI36_009436</name>
</gene>
<sequence>MVLKYKPKVFTENIDKIVICMNKWTNSISTKFLKKYEHNGLVKIITDFYLDKLKKTDEENADKIAKLLALIMTRIEFLKLLNEYVPTIDKLNLTESTEEERNVLKIQLAIAKSVRFSSCHMDALPVLLKYCRGDCLQSALHSLYKCFSATPENNLKLLINILLKNSVSFRKHTVCLATMVFPVKINEDLCHKIMINDQNDSIQKHLFISSYKYF</sequence>
<dbReference type="AlphaFoldDB" id="A0ABD2MFC8"/>
<name>A0ABD2MFC8_9CUCU</name>
<reference evidence="1 2" key="1">
    <citation type="journal article" date="2021" name="BMC Biol.">
        <title>Horizontally acquired antibacterial genes associated with adaptive radiation of ladybird beetles.</title>
        <authorList>
            <person name="Li H.S."/>
            <person name="Tang X.F."/>
            <person name="Huang Y.H."/>
            <person name="Xu Z.Y."/>
            <person name="Chen M.L."/>
            <person name="Du X.Y."/>
            <person name="Qiu B.Y."/>
            <person name="Chen P.T."/>
            <person name="Zhang W."/>
            <person name="Slipinski A."/>
            <person name="Escalona H.E."/>
            <person name="Waterhouse R.M."/>
            <person name="Zwick A."/>
            <person name="Pang H."/>
        </authorList>
    </citation>
    <scope>NUCLEOTIDE SEQUENCE [LARGE SCALE GENOMIC DNA]</scope>
    <source>
        <strain evidence="1">SYSU2018</strain>
    </source>
</reference>
<keyword evidence="2" id="KW-1185">Reference proteome</keyword>
<accession>A0ABD2MFC8</accession>
<protein>
    <submittedName>
        <fullName evidence="1">Uncharacterized protein</fullName>
    </submittedName>
</protein>
<proteinExistence type="predicted"/>
<organism evidence="1 2">
    <name type="scientific">Cryptolaemus montrouzieri</name>
    <dbReference type="NCBI Taxonomy" id="559131"/>
    <lineage>
        <taxon>Eukaryota</taxon>
        <taxon>Metazoa</taxon>
        <taxon>Ecdysozoa</taxon>
        <taxon>Arthropoda</taxon>
        <taxon>Hexapoda</taxon>
        <taxon>Insecta</taxon>
        <taxon>Pterygota</taxon>
        <taxon>Neoptera</taxon>
        <taxon>Endopterygota</taxon>
        <taxon>Coleoptera</taxon>
        <taxon>Polyphaga</taxon>
        <taxon>Cucujiformia</taxon>
        <taxon>Coccinelloidea</taxon>
        <taxon>Coccinellidae</taxon>
        <taxon>Scymninae</taxon>
        <taxon>Scymnini</taxon>
        <taxon>Cryptolaemus</taxon>
    </lineage>
</organism>
<dbReference type="Proteomes" id="UP001516400">
    <property type="component" value="Unassembled WGS sequence"/>
</dbReference>
<comment type="caution">
    <text evidence="1">The sequence shown here is derived from an EMBL/GenBank/DDBJ whole genome shotgun (WGS) entry which is preliminary data.</text>
</comment>
<dbReference type="EMBL" id="JABFTP020000001">
    <property type="protein sequence ID" value="KAL3265222.1"/>
    <property type="molecule type" value="Genomic_DNA"/>
</dbReference>